<evidence type="ECO:0000256" key="4">
    <source>
        <dbReference type="ARBA" id="ARBA00022989"/>
    </source>
</evidence>
<feature type="transmembrane region" description="Helical" evidence="6">
    <location>
        <begin position="378"/>
        <end position="405"/>
    </location>
</feature>
<dbReference type="PANTHER" id="PTHR42718:SF9">
    <property type="entry name" value="MAJOR FACILITATOR SUPERFAMILY MULTIDRUG TRANSPORTER MFSC"/>
    <property type="match status" value="1"/>
</dbReference>
<keyword evidence="3 6" id="KW-0812">Transmembrane</keyword>
<proteinExistence type="predicted"/>
<dbReference type="Proteomes" id="UP001183226">
    <property type="component" value="Unassembled WGS sequence"/>
</dbReference>
<keyword evidence="2" id="KW-0813">Transport</keyword>
<dbReference type="Pfam" id="PF07690">
    <property type="entry name" value="MFS_1"/>
    <property type="match status" value="1"/>
</dbReference>
<dbReference type="RefSeq" id="WP_311544688.1">
    <property type="nucleotide sequence ID" value="NZ_JAVREK010000007.1"/>
</dbReference>
<protein>
    <submittedName>
        <fullName evidence="8">MFS transporter</fullName>
    </submittedName>
</protein>
<gene>
    <name evidence="8" type="ORF">RM446_08765</name>
</gene>
<dbReference type="PROSITE" id="PS50850">
    <property type="entry name" value="MFS"/>
    <property type="match status" value="1"/>
</dbReference>
<feature type="transmembrane region" description="Helical" evidence="6">
    <location>
        <begin position="117"/>
        <end position="138"/>
    </location>
</feature>
<comment type="subcellular location">
    <subcellularLocation>
        <location evidence="1">Cell membrane</location>
        <topology evidence="1">Multi-pass membrane protein</topology>
    </subcellularLocation>
</comment>
<feature type="transmembrane region" description="Helical" evidence="6">
    <location>
        <begin position="92"/>
        <end position="111"/>
    </location>
</feature>
<evidence type="ECO:0000256" key="5">
    <source>
        <dbReference type="ARBA" id="ARBA00023136"/>
    </source>
</evidence>
<keyword evidence="4 6" id="KW-1133">Transmembrane helix</keyword>
<reference evidence="9" key="1">
    <citation type="submission" date="2023-07" db="EMBL/GenBank/DDBJ databases">
        <title>30 novel species of actinomycetes from the DSMZ collection.</title>
        <authorList>
            <person name="Nouioui I."/>
        </authorList>
    </citation>
    <scope>NUCLEOTIDE SEQUENCE [LARGE SCALE GENOMIC DNA]</scope>
    <source>
        <strain evidence="9">DSM 45055</strain>
    </source>
</reference>
<feature type="transmembrane region" description="Helical" evidence="6">
    <location>
        <begin position="61"/>
        <end position="80"/>
    </location>
</feature>
<evidence type="ECO:0000256" key="6">
    <source>
        <dbReference type="SAM" id="Phobius"/>
    </source>
</evidence>
<feature type="transmembrane region" description="Helical" evidence="6">
    <location>
        <begin position="262"/>
        <end position="281"/>
    </location>
</feature>
<keyword evidence="9" id="KW-1185">Reference proteome</keyword>
<evidence type="ECO:0000256" key="1">
    <source>
        <dbReference type="ARBA" id="ARBA00004651"/>
    </source>
</evidence>
<evidence type="ECO:0000259" key="7">
    <source>
        <dbReference type="PROSITE" id="PS50850"/>
    </source>
</evidence>
<evidence type="ECO:0000256" key="2">
    <source>
        <dbReference type="ARBA" id="ARBA00022448"/>
    </source>
</evidence>
<dbReference type="InterPro" id="IPR011701">
    <property type="entry name" value="MFS"/>
</dbReference>
<sequence length="412" mass="41205">MLKQTSGRAAAEPVPQPTPVPRPTPQILVISAAALAVLGQLYLALPLLSPIADSTGSTVDQASWAVTAFGAAYALGFLVVGPLGPRVGYRRLIVAGVAATALFACVTAFMPTVETVVAARALQGCAAAAFAPTAIAYLTRTIPPHRRTFAFATLTSSFLAAAVVAQVAAQLITARWDWPAVFLVSGAATAAVAVLARYVLVADRPEQAVSPAAAYRGLAQAAVRPHLLPFYGIAVTVLFGFVGLYAAIRLADPLGVAADDDALLALRAGGLPAILLAPLVAPLLSRLSVLHRLAAGLAASAVFIAAAGLSVPLVGSIGLFTVLIAGYVLATAVAVPAAMQGSQAAAGEQSAAVGAMYGFWLYIGSSLAAPVVAGTSVLGFAALSGLFAGVLLVGAALALIAAALASRGAGTR</sequence>
<organism evidence="8 9">
    <name type="scientific">Streptomonospora wellingtoniae</name>
    <dbReference type="NCBI Taxonomy" id="3075544"/>
    <lineage>
        <taxon>Bacteria</taxon>
        <taxon>Bacillati</taxon>
        <taxon>Actinomycetota</taxon>
        <taxon>Actinomycetes</taxon>
        <taxon>Streptosporangiales</taxon>
        <taxon>Nocardiopsidaceae</taxon>
        <taxon>Streptomonospora</taxon>
    </lineage>
</organism>
<dbReference type="SUPFAM" id="SSF103473">
    <property type="entry name" value="MFS general substrate transporter"/>
    <property type="match status" value="1"/>
</dbReference>
<keyword evidence="5 6" id="KW-0472">Membrane</keyword>
<comment type="caution">
    <text evidence="8">The sequence shown here is derived from an EMBL/GenBank/DDBJ whole genome shotgun (WGS) entry which is preliminary data.</text>
</comment>
<feature type="transmembrane region" description="Helical" evidence="6">
    <location>
        <begin position="293"/>
        <end position="311"/>
    </location>
</feature>
<evidence type="ECO:0000313" key="9">
    <source>
        <dbReference type="Proteomes" id="UP001183226"/>
    </source>
</evidence>
<evidence type="ECO:0000313" key="8">
    <source>
        <dbReference type="EMBL" id="MDT0302199.1"/>
    </source>
</evidence>
<dbReference type="PANTHER" id="PTHR42718">
    <property type="entry name" value="MAJOR FACILITATOR SUPERFAMILY MULTIDRUG TRANSPORTER MFSC"/>
    <property type="match status" value="1"/>
</dbReference>
<feature type="transmembrane region" description="Helical" evidence="6">
    <location>
        <begin position="150"/>
        <end position="172"/>
    </location>
</feature>
<dbReference type="InterPro" id="IPR020846">
    <property type="entry name" value="MFS_dom"/>
</dbReference>
<dbReference type="EMBL" id="JAVREK010000007">
    <property type="protein sequence ID" value="MDT0302199.1"/>
    <property type="molecule type" value="Genomic_DNA"/>
</dbReference>
<feature type="transmembrane region" description="Helical" evidence="6">
    <location>
        <begin position="27"/>
        <end position="49"/>
    </location>
</feature>
<feature type="transmembrane region" description="Helical" evidence="6">
    <location>
        <begin position="228"/>
        <end position="250"/>
    </location>
</feature>
<name>A0ABU2KSF1_9ACTN</name>
<dbReference type="InterPro" id="IPR036259">
    <property type="entry name" value="MFS_trans_sf"/>
</dbReference>
<feature type="domain" description="Major facilitator superfamily (MFS) profile" evidence="7">
    <location>
        <begin position="26"/>
        <end position="406"/>
    </location>
</feature>
<feature type="transmembrane region" description="Helical" evidence="6">
    <location>
        <begin position="317"/>
        <end position="339"/>
    </location>
</feature>
<evidence type="ECO:0000256" key="3">
    <source>
        <dbReference type="ARBA" id="ARBA00022692"/>
    </source>
</evidence>
<dbReference type="Gene3D" id="1.20.1250.20">
    <property type="entry name" value="MFS general substrate transporter like domains"/>
    <property type="match status" value="1"/>
</dbReference>
<accession>A0ABU2KSF1</accession>
<feature type="transmembrane region" description="Helical" evidence="6">
    <location>
        <begin position="178"/>
        <end position="200"/>
    </location>
</feature>
<feature type="transmembrane region" description="Helical" evidence="6">
    <location>
        <begin position="351"/>
        <end position="372"/>
    </location>
</feature>